<dbReference type="GO" id="GO:0019781">
    <property type="term" value="F:NEDD8 activating enzyme activity"/>
    <property type="evidence" value="ECO:0007669"/>
    <property type="project" value="UniProtKB-UniRule"/>
</dbReference>
<proteinExistence type="inferred from homology"/>
<keyword evidence="1" id="KW-0067">ATP-binding</keyword>
<name>A0A1W0E5U2_9MICR</name>
<dbReference type="InterPro" id="IPR000594">
    <property type="entry name" value="ThiF_NAD_FAD-bd"/>
</dbReference>
<comment type="pathway">
    <text evidence="1">Protein modification; protein neddylation.</text>
</comment>
<keyword evidence="4" id="KW-1185">Reference proteome</keyword>
<protein>
    <recommendedName>
        <fullName evidence="1">NEDD8-activating enzyme E1 catalytic subunit</fullName>
        <ecNumber evidence="1">6.2.1.64</ecNumber>
    </recommendedName>
</protein>
<dbReference type="InterPro" id="IPR035985">
    <property type="entry name" value="Ubiquitin-activating_enz"/>
</dbReference>
<evidence type="ECO:0000259" key="2">
    <source>
        <dbReference type="Pfam" id="PF00899"/>
    </source>
</evidence>
<accession>A0A1W0E5U2</accession>
<comment type="caution">
    <text evidence="3">The sequence shown here is derived from an EMBL/GenBank/DDBJ whole genome shotgun (WGS) entry which is preliminary data.</text>
</comment>
<feature type="domain" description="THIF-type NAD/FAD binding fold" evidence="2">
    <location>
        <begin position="11"/>
        <end position="271"/>
    </location>
</feature>
<reference evidence="3 4" key="1">
    <citation type="journal article" date="2017" name="Environ. Microbiol.">
        <title>Decay of the glycolytic pathway and adaptation to intranuclear parasitism within Enterocytozoonidae microsporidia.</title>
        <authorList>
            <person name="Wiredu Boakye D."/>
            <person name="Jaroenlak P."/>
            <person name="Prachumwat A."/>
            <person name="Williams T.A."/>
            <person name="Bateman K.S."/>
            <person name="Itsathitphaisarn O."/>
            <person name="Sritunyalucksana K."/>
            <person name="Paszkiewicz K.H."/>
            <person name="Moore K.A."/>
            <person name="Stentiford G.D."/>
            <person name="Williams B.A."/>
        </authorList>
    </citation>
    <scope>NUCLEOTIDE SEQUENCE [LARGE SCALE GENOMIC DNA]</scope>
    <source>
        <strain evidence="3 4">TH1</strain>
    </source>
</reference>
<evidence type="ECO:0000313" key="4">
    <source>
        <dbReference type="Proteomes" id="UP000192758"/>
    </source>
</evidence>
<dbReference type="Proteomes" id="UP000192758">
    <property type="component" value="Unassembled WGS sequence"/>
</dbReference>
<evidence type="ECO:0000256" key="1">
    <source>
        <dbReference type="RuleBase" id="RU368009"/>
    </source>
</evidence>
<dbReference type="AlphaFoldDB" id="A0A1W0E5U2"/>
<organism evidence="3 4">
    <name type="scientific">Ecytonucleospora hepatopenaei</name>
    <dbReference type="NCBI Taxonomy" id="646526"/>
    <lineage>
        <taxon>Eukaryota</taxon>
        <taxon>Fungi</taxon>
        <taxon>Fungi incertae sedis</taxon>
        <taxon>Microsporidia</taxon>
        <taxon>Enterocytozoonidae</taxon>
        <taxon>Ecytonucleospora</taxon>
    </lineage>
</organism>
<keyword evidence="1" id="KW-0436">Ligase</keyword>
<dbReference type="OrthoDB" id="10255449at2759"/>
<comment type="similarity">
    <text evidence="1">Belongs to the ubiquitin-activating E1 family. UBA3 subfamily.</text>
</comment>
<sequence length="280" mass="32279">MSCKNTNFIDKKICVVGCGGTGHELIKILINYTKNITIIDSDKIEITNLNRQFWFSKETCSMPKAEVIGKKLNIEYKVAFIQNFKSDFLNKFKIVFLCVDNIKTRMDVNLMFIQSKCNLLVDLGVEGYACHIKKVENNSTSCLYCIKDIYKIENTEPLCSLSFFKQINLENRTKALKSLIFELQNEYDEFIVDSKITEIFNSKVNKMDLRTNEKEVYELRNTIVPSIACVNAICACLAVKIITDESNDFYFYDGSKTIYLAKEKIKKDDNCIVCKSFENI</sequence>
<keyword evidence="1" id="KW-0833">Ubl conjugation pathway</keyword>
<dbReference type="EMBL" id="MNPJ01000019">
    <property type="protein sequence ID" value="OQS54637.1"/>
    <property type="molecule type" value="Genomic_DNA"/>
</dbReference>
<gene>
    <name evidence="3" type="primary">ECR1</name>
    <name evidence="3" type="ORF">EHP00_135</name>
</gene>
<comment type="catalytic activity">
    <reaction evidence="1">
        <text>ATP + [NEDD8 protein] + [E1 NEDD8-activating enzyme]-L-cysteine = AMP + diphosphate + [E1 NEDD8-activating enzyme]-S-[NEDD8 protein]-yl-L-cysteine.</text>
        <dbReference type="EC" id="6.2.1.64"/>
    </reaction>
</comment>
<dbReference type="GO" id="GO:0005634">
    <property type="term" value="C:nucleus"/>
    <property type="evidence" value="ECO:0007669"/>
    <property type="project" value="TreeGrafter"/>
</dbReference>
<dbReference type="GO" id="GO:0045116">
    <property type="term" value="P:protein neddylation"/>
    <property type="evidence" value="ECO:0007669"/>
    <property type="project" value="UniProtKB-UniRule"/>
</dbReference>
<dbReference type="Gene3D" id="3.40.50.720">
    <property type="entry name" value="NAD(P)-binding Rossmann-like Domain"/>
    <property type="match status" value="1"/>
</dbReference>
<dbReference type="STRING" id="646526.A0A1W0E5U2"/>
<evidence type="ECO:0000313" key="3">
    <source>
        <dbReference type="EMBL" id="OQS54637.1"/>
    </source>
</evidence>
<dbReference type="InterPro" id="IPR045886">
    <property type="entry name" value="ThiF/MoeB/HesA"/>
</dbReference>
<comment type="function">
    <text evidence="1">Catalytic subunit of the dimeric E1 enzyme, which activates NEDD8.</text>
</comment>
<dbReference type="UniPathway" id="UPA00885"/>
<dbReference type="Pfam" id="PF00899">
    <property type="entry name" value="ThiF"/>
    <property type="match status" value="1"/>
</dbReference>
<dbReference type="SUPFAM" id="SSF69572">
    <property type="entry name" value="Activating enzymes of the ubiquitin-like proteins"/>
    <property type="match status" value="1"/>
</dbReference>
<dbReference type="PANTHER" id="PTHR10953:SF6">
    <property type="entry name" value="NEDD8-ACTIVATING ENZYME E1 CATALYTIC SUBUNIT"/>
    <property type="match status" value="1"/>
</dbReference>
<dbReference type="PANTHER" id="PTHR10953">
    <property type="entry name" value="UBIQUITIN-ACTIVATING ENZYME E1"/>
    <property type="match status" value="1"/>
</dbReference>
<dbReference type="VEuPathDB" id="MicrosporidiaDB:EHP00_135"/>
<dbReference type="EC" id="6.2.1.64" evidence="1"/>
<dbReference type="GO" id="GO:0005737">
    <property type="term" value="C:cytoplasm"/>
    <property type="evidence" value="ECO:0007669"/>
    <property type="project" value="TreeGrafter"/>
</dbReference>
<dbReference type="GO" id="GO:0005524">
    <property type="term" value="F:ATP binding"/>
    <property type="evidence" value="ECO:0007669"/>
    <property type="project" value="UniProtKB-UniRule"/>
</dbReference>
<keyword evidence="1" id="KW-0547">Nucleotide-binding</keyword>